<dbReference type="InterPro" id="IPR012910">
    <property type="entry name" value="Plug_dom"/>
</dbReference>
<dbReference type="SUPFAM" id="SSF56935">
    <property type="entry name" value="Porins"/>
    <property type="match status" value="1"/>
</dbReference>
<dbReference type="EMBL" id="JANFAV010000001">
    <property type="protein sequence ID" value="MCW6533330.1"/>
    <property type="molecule type" value="Genomic_DNA"/>
</dbReference>
<keyword evidence="5 11" id="KW-0812">Transmembrane</keyword>
<keyword evidence="13" id="KW-0732">Signal</keyword>
<evidence type="ECO:0000256" key="10">
    <source>
        <dbReference type="ARBA" id="ARBA00023237"/>
    </source>
</evidence>
<keyword evidence="17" id="KW-1185">Reference proteome</keyword>
<dbReference type="RefSeq" id="WP_265267374.1">
    <property type="nucleotide sequence ID" value="NZ_JANFAV010000001.1"/>
</dbReference>
<evidence type="ECO:0000256" key="6">
    <source>
        <dbReference type="ARBA" id="ARBA00023004"/>
    </source>
</evidence>
<evidence type="ECO:0000256" key="5">
    <source>
        <dbReference type="ARBA" id="ARBA00022692"/>
    </source>
</evidence>
<comment type="subcellular location">
    <subcellularLocation>
        <location evidence="1 11">Cell outer membrane</location>
        <topology evidence="1 11">Multi-pass membrane protein</topology>
    </subcellularLocation>
</comment>
<evidence type="ECO:0000259" key="14">
    <source>
        <dbReference type="Pfam" id="PF00593"/>
    </source>
</evidence>
<keyword evidence="2 11" id="KW-0813">Transport</keyword>
<dbReference type="InterPro" id="IPR000531">
    <property type="entry name" value="Beta-barrel_TonB"/>
</dbReference>
<evidence type="ECO:0000256" key="11">
    <source>
        <dbReference type="PROSITE-ProRule" id="PRU01360"/>
    </source>
</evidence>
<dbReference type="PANTHER" id="PTHR32552">
    <property type="entry name" value="FERRICHROME IRON RECEPTOR-RELATED"/>
    <property type="match status" value="1"/>
</dbReference>
<dbReference type="InterPro" id="IPR039426">
    <property type="entry name" value="TonB-dep_rcpt-like"/>
</dbReference>
<dbReference type="CDD" id="cd01347">
    <property type="entry name" value="ligand_gated_channel"/>
    <property type="match status" value="1"/>
</dbReference>
<evidence type="ECO:0000259" key="15">
    <source>
        <dbReference type="Pfam" id="PF07715"/>
    </source>
</evidence>
<comment type="caution">
    <text evidence="16">The sequence shown here is derived from an EMBL/GenBank/DDBJ whole genome shotgun (WGS) entry which is preliminary data.</text>
</comment>
<evidence type="ECO:0000256" key="4">
    <source>
        <dbReference type="ARBA" id="ARBA00022496"/>
    </source>
</evidence>
<feature type="domain" description="TonB-dependent receptor plug" evidence="15">
    <location>
        <begin position="52"/>
        <end position="160"/>
    </location>
</feature>
<name>A0AA42CN95_9SPHN</name>
<feature type="signal peptide" evidence="13">
    <location>
        <begin position="1"/>
        <end position="24"/>
    </location>
</feature>
<feature type="chain" id="PRO_5041412075" evidence="13">
    <location>
        <begin position="25"/>
        <end position="733"/>
    </location>
</feature>
<dbReference type="PROSITE" id="PS52016">
    <property type="entry name" value="TONB_DEPENDENT_REC_3"/>
    <property type="match status" value="1"/>
</dbReference>
<evidence type="ECO:0000256" key="8">
    <source>
        <dbReference type="ARBA" id="ARBA00023077"/>
    </source>
</evidence>
<comment type="similarity">
    <text evidence="11 12">Belongs to the TonB-dependent receptor family.</text>
</comment>
<dbReference type="GO" id="GO:0009279">
    <property type="term" value="C:cell outer membrane"/>
    <property type="evidence" value="ECO:0007669"/>
    <property type="project" value="UniProtKB-SubCell"/>
</dbReference>
<dbReference type="GO" id="GO:0006826">
    <property type="term" value="P:iron ion transport"/>
    <property type="evidence" value="ECO:0007669"/>
    <property type="project" value="UniProtKB-KW"/>
</dbReference>
<evidence type="ECO:0000256" key="12">
    <source>
        <dbReference type="RuleBase" id="RU003357"/>
    </source>
</evidence>
<dbReference type="Pfam" id="PF00593">
    <property type="entry name" value="TonB_dep_Rec_b-barrel"/>
    <property type="match status" value="1"/>
</dbReference>
<proteinExistence type="inferred from homology"/>
<gene>
    <name evidence="16" type="ORF">NEE01_00890</name>
</gene>
<evidence type="ECO:0000256" key="2">
    <source>
        <dbReference type="ARBA" id="ARBA00022448"/>
    </source>
</evidence>
<sequence>MSRFKSATRLGALLTLGLTAPALAQTDAPSPPQADNAIGDILVTARKRSERLQDTPISISAETAESMARKGIANIADIARQTPGLQYGDFGDMKLSPTSLRGVTGSSGSAGADPAIGYYVDEIYQAQGPGADLDLYDIARVEVLRGPQGTLFGRNTIGGVISITTERPSDTFAASVTADIGNYDARRIGASISGPIVPGAIAGKLAFVKDQRGGFERNIWLNRDVNNHDSWALRGQLLFDLGATTSLLLTGSYRAADQEQLVFETRRYNFDADLPKALVALGLPLNTDPFDRKVYSDSPNKERLRAWDVAATFKTRIGDVGVTNVAAYHWHDYFSRADTDRSPLKMLYDGDPERVWRWSEELRFDLSTGPIDWLAGLYYFRQKSRNQSFVEIGADLAANLGAPELAGFRSGSNGELDTTSKAAFLSATWKIAPRLDLTLGGRYTRDEKTIHYVQVDAIDLLGGNTDVRASGAWSQFTPNANLRFRITPTVMAYATASKGFKSGGFNDALGSADGIAFGPESLWNYELGLKTESFNRRLVINAALYYMKWDKIQLSEDNPATPVYDPIILNGGRAHSKGIEVEMTARPTDRLTLGGNVSLQDAKYENGHLPTGEPLNHIPYAPGYTGGANAEYRLPVAQWGTLAFYGEYLLRGRTYLTNDADPDGVVHPYGLLNLRLSLQSPDERWRVTLWAKNLTNRIYEERVFDLSGQALIGQKFIILGDPRTVGVEFKLKY</sequence>
<keyword evidence="4" id="KW-0410">Iron transport</keyword>
<dbReference type="Pfam" id="PF07715">
    <property type="entry name" value="Plug"/>
    <property type="match status" value="1"/>
</dbReference>
<dbReference type="AlphaFoldDB" id="A0AA42CN95"/>
<evidence type="ECO:0000256" key="7">
    <source>
        <dbReference type="ARBA" id="ARBA00023065"/>
    </source>
</evidence>
<dbReference type="Gene3D" id="2.40.170.20">
    <property type="entry name" value="TonB-dependent receptor, beta-barrel domain"/>
    <property type="match status" value="1"/>
</dbReference>
<evidence type="ECO:0000313" key="17">
    <source>
        <dbReference type="Proteomes" id="UP001165565"/>
    </source>
</evidence>
<organism evidence="16 17">
    <name type="scientific">Sphingomonas lycopersici</name>
    <dbReference type="NCBI Taxonomy" id="2951807"/>
    <lineage>
        <taxon>Bacteria</taxon>
        <taxon>Pseudomonadati</taxon>
        <taxon>Pseudomonadota</taxon>
        <taxon>Alphaproteobacteria</taxon>
        <taxon>Sphingomonadales</taxon>
        <taxon>Sphingomonadaceae</taxon>
        <taxon>Sphingomonas</taxon>
    </lineage>
</organism>
<dbReference type="Proteomes" id="UP001165565">
    <property type="component" value="Unassembled WGS sequence"/>
</dbReference>
<protein>
    <submittedName>
        <fullName evidence="16">TonB-dependent receptor</fullName>
    </submittedName>
</protein>
<evidence type="ECO:0000256" key="1">
    <source>
        <dbReference type="ARBA" id="ARBA00004571"/>
    </source>
</evidence>
<keyword evidence="3 11" id="KW-1134">Transmembrane beta strand</keyword>
<reference evidence="16" key="1">
    <citation type="submission" date="2022-06" db="EMBL/GenBank/DDBJ databases">
        <title>Sphingomonas sp. nov. isolated from rhizosphere soil of tomato.</title>
        <authorList>
            <person name="Dong H."/>
            <person name="Gao R."/>
        </authorList>
    </citation>
    <scope>NUCLEOTIDE SEQUENCE</scope>
    <source>
        <strain evidence="16">MMSM24</strain>
    </source>
</reference>
<keyword evidence="9 11" id="KW-0472">Membrane</keyword>
<feature type="domain" description="TonB-dependent receptor-like beta-barrel" evidence="14">
    <location>
        <begin position="263"/>
        <end position="694"/>
    </location>
</feature>
<evidence type="ECO:0000256" key="9">
    <source>
        <dbReference type="ARBA" id="ARBA00023136"/>
    </source>
</evidence>
<accession>A0AA42CN95</accession>
<dbReference type="InterPro" id="IPR036942">
    <property type="entry name" value="Beta-barrel_TonB_sf"/>
</dbReference>
<keyword evidence="6" id="KW-0408">Iron</keyword>
<dbReference type="PANTHER" id="PTHR32552:SF81">
    <property type="entry name" value="TONB-DEPENDENT OUTER MEMBRANE RECEPTOR"/>
    <property type="match status" value="1"/>
</dbReference>
<evidence type="ECO:0000256" key="13">
    <source>
        <dbReference type="SAM" id="SignalP"/>
    </source>
</evidence>
<keyword evidence="10 11" id="KW-0998">Cell outer membrane</keyword>
<keyword evidence="16" id="KW-0675">Receptor</keyword>
<evidence type="ECO:0000313" key="16">
    <source>
        <dbReference type="EMBL" id="MCW6533330.1"/>
    </source>
</evidence>
<evidence type="ECO:0000256" key="3">
    <source>
        <dbReference type="ARBA" id="ARBA00022452"/>
    </source>
</evidence>
<keyword evidence="8 12" id="KW-0798">TonB box</keyword>
<keyword evidence="7" id="KW-0406">Ion transport</keyword>